<dbReference type="PANTHER" id="PTHR12226">
    <property type="entry name" value="MANNOSE-P-DOLICHOL UTILIZATION DEFECT 1 LEC35 -RELATED"/>
    <property type="match status" value="1"/>
</dbReference>
<reference evidence="10" key="1">
    <citation type="journal article" date="2008" name="Nat. Genet.">
        <title>The Pristionchus pacificus genome provides a unique perspective on nematode lifestyle and parasitism.</title>
        <authorList>
            <person name="Dieterich C."/>
            <person name="Clifton S.W."/>
            <person name="Schuster L.N."/>
            <person name="Chinwalla A."/>
            <person name="Delehaunty K."/>
            <person name="Dinkelacker I."/>
            <person name="Fulton L."/>
            <person name="Fulton R."/>
            <person name="Godfrey J."/>
            <person name="Minx P."/>
            <person name="Mitreva M."/>
            <person name="Roeseler W."/>
            <person name="Tian H."/>
            <person name="Witte H."/>
            <person name="Yang S.P."/>
            <person name="Wilson R.K."/>
            <person name="Sommer R.J."/>
        </authorList>
    </citation>
    <scope>NUCLEOTIDE SEQUENCE [LARGE SCALE GENOMIC DNA]</scope>
    <source>
        <strain evidence="10">PS312</strain>
    </source>
</reference>
<dbReference type="EnsemblMetazoa" id="PPA08436.1">
    <property type="protein sequence ID" value="PPA08436.1"/>
    <property type="gene ID" value="WBGene00097990"/>
</dbReference>
<dbReference type="InterPro" id="IPR016817">
    <property type="entry name" value="MannP-dilichol_defect-1"/>
</dbReference>
<keyword evidence="4" id="KW-0677">Repeat</keyword>
<comment type="similarity">
    <text evidence="7">Belongs to the MPDU1 (TC 2.A.43.3) family.</text>
</comment>
<protein>
    <recommendedName>
        <fullName evidence="8">Mannose-P-dolichol utilization defect 1 protein homolog</fullName>
    </recommendedName>
</protein>
<dbReference type="Proteomes" id="UP000005239">
    <property type="component" value="Unassembled WGS sequence"/>
</dbReference>
<reference evidence="9" key="2">
    <citation type="submission" date="2022-06" db="UniProtKB">
        <authorList>
            <consortium name="EnsemblMetazoa"/>
        </authorList>
    </citation>
    <scope>IDENTIFICATION</scope>
    <source>
        <strain evidence="9">PS312</strain>
    </source>
</reference>
<dbReference type="InterPro" id="IPR006603">
    <property type="entry name" value="PQ-loop_rpt"/>
</dbReference>
<evidence type="ECO:0000313" key="10">
    <source>
        <dbReference type="Proteomes" id="UP000005239"/>
    </source>
</evidence>
<keyword evidence="5" id="KW-1133">Transmembrane helix</keyword>
<evidence type="ECO:0000313" key="9">
    <source>
        <dbReference type="EnsemblMetazoa" id="PPA08436.1"/>
    </source>
</evidence>
<evidence type="ECO:0000256" key="5">
    <source>
        <dbReference type="ARBA" id="ARBA00022989"/>
    </source>
</evidence>
<evidence type="ECO:0000256" key="3">
    <source>
        <dbReference type="ARBA" id="ARBA00022692"/>
    </source>
</evidence>
<keyword evidence="10" id="KW-1185">Reference proteome</keyword>
<accession>A0A2A6B507</accession>
<dbReference type="FunFam" id="1.20.1280.290:FF:000006">
    <property type="entry name" value="mannose-P-dolichol utilization defect 1 protein"/>
    <property type="match status" value="1"/>
</dbReference>
<dbReference type="Pfam" id="PF04193">
    <property type="entry name" value="PQ-loop"/>
    <property type="match status" value="2"/>
</dbReference>
<dbReference type="SMART" id="SM00679">
    <property type="entry name" value="CTNS"/>
    <property type="match status" value="2"/>
</dbReference>
<dbReference type="GO" id="GO:0009312">
    <property type="term" value="P:oligosaccharide biosynthetic process"/>
    <property type="evidence" value="ECO:0000318"/>
    <property type="project" value="GO_Central"/>
</dbReference>
<name>A0A2A6B507_PRIPA</name>
<evidence type="ECO:0000256" key="4">
    <source>
        <dbReference type="ARBA" id="ARBA00022737"/>
    </source>
</evidence>
<comment type="subcellular location">
    <subcellularLocation>
        <location evidence="1">Membrane</location>
        <topology evidence="1">Multi-pass membrane protein</topology>
    </subcellularLocation>
</comment>
<evidence type="ECO:0000256" key="6">
    <source>
        <dbReference type="ARBA" id="ARBA00023136"/>
    </source>
</evidence>
<dbReference type="AlphaFoldDB" id="A0A2A6B507"/>
<dbReference type="GO" id="GO:0042721">
    <property type="term" value="C:TIM22 mitochondrial import inner membrane insertion complex"/>
    <property type="evidence" value="ECO:0007669"/>
    <property type="project" value="InterPro"/>
</dbReference>
<proteinExistence type="inferred from homology"/>
<keyword evidence="6" id="KW-0472">Membrane</keyword>
<dbReference type="InterPro" id="IPR019322">
    <property type="entry name" value="TIMM29"/>
</dbReference>
<keyword evidence="3" id="KW-0812">Transmembrane</keyword>
<evidence type="ECO:0000256" key="2">
    <source>
        <dbReference type="ARBA" id="ARBA00022448"/>
    </source>
</evidence>
<dbReference type="Pfam" id="PF10171">
    <property type="entry name" value="Tim29"/>
    <property type="match status" value="1"/>
</dbReference>
<keyword evidence="2" id="KW-0813">Transport</keyword>
<accession>A0A8R1Y9K8</accession>
<dbReference type="Gene3D" id="1.20.1280.290">
    <property type="match status" value="2"/>
</dbReference>
<gene>
    <name evidence="9" type="primary">WBGene00097990</name>
</gene>
<evidence type="ECO:0000256" key="1">
    <source>
        <dbReference type="ARBA" id="ARBA00004141"/>
    </source>
</evidence>
<sequence>MAAFIKETFTSGVSYVFPGKCFDELLVKYKFDNSACTSLVISRLLGLAITAGSCMLFFPQIAKIHAAKSAQGLSLCAQLLALLGGASTAAYSYSKGFVFGQWGDSFFVTLQVIVMVMQILWYSPNKAYTFPFFSLCWAGFFAVQGGYVPMQFLMWLQAAGIPIVVVSKGLQIWECHSARSTGVLSIISVVMQLGGTIARVFTSVKETGDALLIGGFAIAALLNAIIFAQFFIYGPSKKDDKKKKQMTTATVSSRLSGFFRRRGTAFVDFWKRLGEDYASTARGTMEEARAKPWKAVTTLVASGVLIAAHRTCPDELSMWDDLRERRNLMSTVPPSEHSRKTDAELSLRTRLLNQRRLEHYNLLFLSILVRREHDTDVRIYHTQDPNINPWWITSTFKNIMDVGVFGRWYHLERAFVDYDINEEEEFPVEETSQ</sequence>
<evidence type="ECO:0000256" key="7">
    <source>
        <dbReference type="ARBA" id="ARBA00038475"/>
    </source>
</evidence>
<dbReference type="PANTHER" id="PTHR12226:SF2">
    <property type="entry name" value="MANNOSE-P-DOLICHOL UTILIZATION DEFECT 1 PROTEIN"/>
    <property type="match status" value="1"/>
</dbReference>
<organism evidence="9 10">
    <name type="scientific">Pristionchus pacificus</name>
    <name type="common">Parasitic nematode worm</name>
    <dbReference type="NCBI Taxonomy" id="54126"/>
    <lineage>
        <taxon>Eukaryota</taxon>
        <taxon>Metazoa</taxon>
        <taxon>Ecdysozoa</taxon>
        <taxon>Nematoda</taxon>
        <taxon>Chromadorea</taxon>
        <taxon>Rhabditida</taxon>
        <taxon>Rhabditina</taxon>
        <taxon>Diplogasteromorpha</taxon>
        <taxon>Diplogasteroidea</taxon>
        <taxon>Neodiplogasteridae</taxon>
        <taxon>Pristionchus</taxon>
    </lineage>
</organism>
<evidence type="ECO:0000256" key="8">
    <source>
        <dbReference type="ARBA" id="ARBA00067517"/>
    </source>
</evidence>